<keyword evidence="2" id="KW-0812">Transmembrane</keyword>
<dbReference type="OrthoDB" id="9770517at2"/>
<dbReference type="GO" id="GO:0015562">
    <property type="term" value="F:efflux transmembrane transporter activity"/>
    <property type="evidence" value="ECO:0007669"/>
    <property type="project" value="InterPro"/>
</dbReference>
<keyword evidence="2" id="KW-0472">Membrane</keyword>
<dbReference type="Pfam" id="PF02321">
    <property type="entry name" value="OEP"/>
    <property type="match status" value="2"/>
</dbReference>
<organism evidence="3 4">
    <name type="scientific">Pontibacter diazotrophicus</name>
    <dbReference type="NCBI Taxonomy" id="1400979"/>
    <lineage>
        <taxon>Bacteria</taxon>
        <taxon>Pseudomonadati</taxon>
        <taxon>Bacteroidota</taxon>
        <taxon>Cytophagia</taxon>
        <taxon>Cytophagales</taxon>
        <taxon>Hymenobacteraceae</taxon>
        <taxon>Pontibacter</taxon>
    </lineage>
</organism>
<proteinExistence type="inferred from homology"/>
<protein>
    <submittedName>
        <fullName evidence="3">TolC family protein</fullName>
    </submittedName>
</protein>
<keyword evidence="2" id="KW-0449">Lipoprotein</keyword>
<dbReference type="InterPro" id="IPR003423">
    <property type="entry name" value="OMP_efflux"/>
</dbReference>
<comment type="subcellular location">
    <subcellularLocation>
        <location evidence="2">Cell membrane</location>
        <topology evidence="2">Lipid-anchor</topology>
    </subcellularLocation>
</comment>
<dbReference type="EMBL" id="QRGR01000004">
    <property type="protein sequence ID" value="RDV16561.1"/>
    <property type="molecule type" value="Genomic_DNA"/>
</dbReference>
<gene>
    <name evidence="3" type="ORF">DXT99_05045</name>
</gene>
<name>A0A3D8LGJ6_9BACT</name>
<keyword evidence="2" id="KW-1134">Transmembrane beta strand</keyword>
<dbReference type="Gene3D" id="2.20.200.10">
    <property type="entry name" value="Outer membrane efflux proteins (OEP)"/>
    <property type="match status" value="1"/>
</dbReference>
<dbReference type="Gene3D" id="1.20.1600.10">
    <property type="entry name" value="Outer membrane efflux proteins (OEP)"/>
    <property type="match status" value="1"/>
</dbReference>
<accession>A0A3D8LGJ6</accession>
<dbReference type="GO" id="GO:0005886">
    <property type="term" value="C:plasma membrane"/>
    <property type="evidence" value="ECO:0007669"/>
    <property type="project" value="UniProtKB-SubCell"/>
</dbReference>
<keyword evidence="4" id="KW-1185">Reference proteome</keyword>
<dbReference type="PROSITE" id="PS51257">
    <property type="entry name" value="PROKAR_LIPOPROTEIN"/>
    <property type="match status" value="1"/>
</dbReference>
<dbReference type="Proteomes" id="UP000256708">
    <property type="component" value="Unassembled WGS sequence"/>
</dbReference>
<evidence type="ECO:0000256" key="1">
    <source>
        <dbReference type="ARBA" id="ARBA00007613"/>
    </source>
</evidence>
<sequence length="485" mass="54578">MRKASPTYCRRFLWKPWILLLLVPLLQSCLVVKPYERPELELQNLYRNFNNNDTTTLAAIPWPELFSDPHLRNLIETGLQNNLELATAYQNILIAEADFRQGRAAFLPSLDINGNASSSELAENSIMGRQFRGNDDNNGPPPGRVQQYELLGNLSWEADIWGRIRSLREARAAALQQNQAAYRAVQTRLVANIASAYYRLLALDAQLRIAEQTVETRQNSLITITKLQRAGNETALAIKQQEAQIYTARILQVDLKQQIAQLENRVSTLLAVPPGPVARGSLQEQLQEVPIAAGVPSQLLRNRPDVLEAEYALISAFELTNVARADFYPRLALSAEAGFQSLNFSSWISSASLYNSIAAGLTAPIFRRRQLRTNYEINQAQQQQALLNFESTLRTAGREVSDALVTYQAESEKYELREKQVETLTTAEDYANKLLVNGYANYLEVLRATDEKLAAQLELVNTQYNQMDALVTLYRALGGGWSREE</sequence>
<dbReference type="PANTHER" id="PTHR30203:SF33">
    <property type="entry name" value="BLR4455 PROTEIN"/>
    <property type="match status" value="1"/>
</dbReference>
<keyword evidence="2" id="KW-0564">Palmitate</keyword>
<evidence type="ECO:0000313" key="4">
    <source>
        <dbReference type="Proteomes" id="UP000256708"/>
    </source>
</evidence>
<dbReference type="RefSeq" id="WP_115564421.1">
    <property type="nucleotide sequence ID" value="NZ_QRGR01000004.1"/>
</dbReference>
<comment type="caution">
    <text evidence="3">The sequence shown here is derived from an EMBL/GenBank/DDBJ whole genome shotgun (WGS) entry which is preliminary data.</text>
</comment>
<dbReference type="NCBIfam" id="TIGR01845">
    <property type="entry name" value="outer_NodT"/>
    <property type="match status" value="1"/>
</dbReference>
<evidence type="ECO:0000256" key="2">
    <source>
        <dbReference type="RuleBase" id="RU362097"/>
    </source>
</evidence>
<reference evidence="4" key="1">
    <citation type="submission" date="2018-08" db="EMBL/GenBank/DDBJ databases">
        <authorList>
            <person name="Liu Z.-W."/>
            <person name="Du Z.-J."/>
        </authorList>
    </citation>
    <scope>NUCLEOTIDE SEQUENCE [LARGE SCALE GENOMIC DNA]</scope>
    <source>
        <strain evidence="4">H4X</strain>
    </source>
</reference>
<evidence type="ECO:0000313" key="3">
    <source>
        <dbReference type="EMBL" id="RDV16561.1"/>
    </source>
</evidence>
<dbReference type="SUPFAM" id="SSF56954">
    <property type="entry name" value="Outer membrane efflux proteins (OEP)"/>
    <property type="match status" value="1"/>
</dbReference>
<dbReference type="PANTHER" id="PTHR30203">
    <property type="entry name" value="OUTER MEMBRANE CATION EFFLUX PROTEIN"/>
    <property type="match status" value="1"/>
</dbReference>
<comment type="similarity">
    <text evidence="1 2">Belongs to the outer membrane factor (OMF) (TC 1.B.17) family.</text>
</comment>
<dbReference type="InterPro" id="IPR010131">
    <property type="entry name" value="MdtP/NodT-like"/>
</dbReference>
<dbReference type="AlphaFoldDB" id="A0A3D8LGJ6"/>